<feature type="region of interest" description="Disordered" evidence="1">
    <location>
        <begin position="543"/>
        <end position="564"/>
    </location>
</feature>
<keyword evidence="2" id="KW-1133">Transmembrane helix</keyword>
<protein>
    <submittedName>
        <fullName evidence="3">Uncharacterized protein</fullName>
    </submittedName>
</protein>
<dbReference type="Proteomes" id="UP000824890">
    <property type="component" value="Unassembled WGS sequence"/>
</dbReference>
<evidence type="ECO:0000313" key="4">
    <source>
        <dbReference type="Proteomes" id="UP000824890"/>
    </source>
</evidence>
<feature type="transmembrane region" description="Helical" evidence="2">
    <location>
        <begin position="169"/>
        <end position="191"/>
    </location>
</feature>
<dbReference type="EMBL" id="JAGKQM010001085">
    <property type="protein sequence ID" value="KAH0852416.1"/>
    <property type="molecule type" value="Genomic_DNA"/>
</dbReference>
<feature type="transmembrane region" description="Helical" evidence="2">
    <location>
        <begin position="76"/>
        <end position="109"/>
    </location>
</feature>
<feature type="transmembrane region" description="Helical" evidence="2">
    <location>
        <begin position="212"/>
        <end position="235"/>
    </location>
</feature>
<comment type="caution">
    <text evidence="3">The sequence shown here is derived from an EMBL/GenBank/DDBJ whole genome shotgun (WGS) entry which is preliminary data.</text>
</comment>
<keyword evidence="2" id="KW-0472">Membrane</keyword>
<keyword evidence="2" id="KW-0812">Transmembrane</keyword>
<evidence type="ECO:0000313" key="3">
    <source>
        <dbReference type="EMBL" id="KAH0852416.1"/>
    </source>
</evidence>
<evidence type="ECO:0000256" key="1">
    <source>
        <dbReference type="SAM" id="MobiDB-lite"/>
    </source>
</evidence>
<organism evidence="3 4">
    <name type="scientific">Brassica napus</name>
    <name type="common">Rape</name>
    <dbReference type="NCBI Taxonomy" id="3708"/>
    <lineage>
        <taxon>Eukaryota</taxon>
        <taxon>Viridiplantae</taxon>
        <taxon>Streptophyta</taxon>
        <taxon>Embryophyta</taxon>
        <taxon>Tracheophyta</taxon>
        <taxon>Spermatophyta</taxon>
        <taxon>Magnoliopsida</taxon>
        <taxon>eudicotyledons</taxon>
        <taxon>Gunneridae</taxon>
        <taxon>Pentapetalae</taxon>
        <taxon>rosids</taxon>
        <taxon>malvids</taxon>
        <taxon>Brassicales</taxon>
        <taxon>Brassicaceae</taxon>
        <taxon>Brassiceae</taxon>
        <taxon>Brassica</taxon>
    </lineage>
</organism>
<accession>A0ABQ7XBF7</accession>
<feature type="transmembrane region" description="Helical" evidence="2">
    <location>
        <begin position="32"/>
        <end position="64"/>
    </location>
</feature>
<feature type="region of interest" description="Disordered" evidence="1">
    <location>
        <begin position="612"/>
        <end position="634"/>
    </location>
</feature>
<gene>
    <name evidence="3" type="ORF">HID58_090832</name>
</gene>
<sequence length="634" mass="70723">MEPPKGFLASLVHFLVFLPYFTALLFLGVIKGIVLCPLVCFVMTIGNSAIILTLLPIHIVWTFYSITSAKQLGPILKLFICLCLPAAIILWPILGVLASVLGGALYGFLSPIFATFDAVGEGKPSPLLHCFYDGTWSTVKRSFIVVRDFKDVCFHSYFSFMDEIRKCTLGILVAFPVISLVALCKSPYMLFKGWHRLFHDLIGREGPFLETMCVPIAGLAILLWPLAVAGAVLGSSVSSIFLGAYAGVVSYQESSFYYGLCFVVASVSIYDEYSTDILDMNEGSCFPRPKYRKKEAEPTPFSGPIPRQGSVKNMASTRVGSVRVPMIDVKPLDLLDGLFVECRKFGDVLASKGLINSKDIEEARSSNGSQVISVGLPAYAFLYEILRSVKANTSGLLLSDGVTELTTKNRPKDAFFDWFLNPFLILKEQMKATNLTDEEEEYLGRLVLLYGDSERLKNSYADSSSPLLTERKRAELDAFARRIQGLTKTVSRYPTYRRHFVELVKKLSDDLEVQDRDGSEIIREAPGPVKIFSRIFSQRSFRRKESINGSDQESRKGVSRMVDIDSRANENGVKKLSDDLEVQDRDGSETIREAPGPVKIFSRIFSHRSFRRKESINGSDQESRNGVSRMVDIV</sequence>
<dbReference type="PANTHER" id="PTHR31133:SF13">
    <property type="entry name" value="(RAPE) HYPOTHETICAL PROTEIN"/>
    <property type="match status" value="1"/>
</dbReference>
<dbReference type="InterPro" id="IPR040229">
    <property type="entry name" value="At3g27390-like"/>
</dbReference>
<proteinExistence type="predicted"/>
<feature type="compositionally biased region" description="Basic and acidic residues" evidence="1">
    <location>
        <begin position="552"/>
        <end position="564"/>
    </location>
</feature>
<feature type="compositionally biased region" description="Polar residues" evidence="1">
    <location>
        <begin position="616"/>
        <end position="626"/>
    </location>
</feature>
<keyword evidence="4" id="KW-1185">Reference proteome</keyword>
<evidence type="ECO:0000256" key="2">
    <source>
        <dbReference type="SAM" id="Phobius"/>
    </source>
</evidence>
<name>A0ABQ7XBF7_BRANA</name>
<dbReference type="PANTHER" id="PTHR31133">
    <property type="entry name" value="MEMBRANE PROTEIN"/>
    <property type="match status" value="1"/>
</dbReference>
<reference evidence="3 4" key="1">
    <citation type="submission" date="2021-05" db="EMBL/GenBank/DDBJ databases">
        <title>Genome Assembly of Synthetic Allotetraploid Brassica napus Reveals Homoeologous Exchanges between Subgenomes.</title>
        <authorList>
            <person name="Davis J.T."/>
        </authorList>
    </citation>
    <scope>NUCLEOTIDE SEQUENCE [LARGE SCALE GENOMIC DNA]</scope>
    <source>
        <strain evidence="4">cv. Da-Ae</strain>
        <tissue evidence="3">Seedling</tissue>
    </source>
</reference>